<reference evidence="6 7" key="1">
    <citation type="submission" date="2024-08" db="EMBL/GenBank/DDBJ databases">
        <authorList>
            <person name="Cucini C."/>
            <person name="Frati F."/>
        </authorList>
    </citation>
    <scope>NUCLEOTIDE SEQUENCE [LARGE SCALE GENOMIC DNA]</scope>
</reference>
<keyword evidence="1" id="KW-0343">GTPase activation</keyword>
<dbReference type="PANTHER" id="PTHR22957">
    <property type="entry name" value="TBC1 DOMAIN FAMILY MEMBER GTPASE-ACTIVATING PROTEIN"/>
    <property type="match status" value="1"/>
</dbReference>
<keyword evidence="7" id="KW-1185">Reference proteome</keyword>
<dbReference type="Proteomes" id="UP001642540">
    <property type="component" value="Unassembled WGS sequence"/>
</dbReference>
<comment type="caution">
    <text evidence="6">The sequence shown here is derived from an EMBL/GenBank/DDBJ whole genome shotgun (WGS) entry which is preliminary data.</text>
</comment>
<feature type="compositionally biased region" description="Low complexity" evidence="3">
    <location>
        <begin position="104"/>
        <end position="114"/>
    </location>
</feature>
<name>A0ABP1RW61_9HEXA</name>
<dbReference type="Gene3D" id="1.10.472.80">
    <property type="entry name" value="Ypt/Rab-GAP domain of gyp1p, domain 3"/>
    <property type="match status" value="1"/>
</dbReference>
<accession>A0ABP1RW61</accession>
<feature type="region of interest" description="Disordered" evidence="3">
    <location>
        <begin position="678"/>
        <end position="776"/>
    </location>
</feature>
<dbReference type="Gene3D" id="2.30.29.230">
    <property type="match status" value="1"/>
</dbReference>
<organism evidence="6 7">
    <name type="scientific">Orchesella dallaii</name>
    <dbReference type="NCBI Taxonomy" id="48710"/>
    <lineage>
        <taxon>Eukaryota</taxon>
        <taxon>Metazoa</taxon>
        <taxon>Ecdysozoa</taxon>
        <taxon>Arthropoda</taxon>
        <taxon>Hexapoda</taxon>
        <taxon>Collembola</taxon>
        <taxon>Entomobryomorpha</taxon>
        <taxon>Entomobryoidea</taxon>
        <taxon>Orchesellidae</taxon>
        <taxon>Orchesellinae</taxon>
        <taxon>Orchesella</taxon>
    </lineage>
</organism>
<feature type="compositionally biased region" description="Polar residues" evidence="3">
    <location>
        <begin position="698"/>
        <end position="711"/>
    </location>
</feature>
<dbReference type="SUPFAM" id="SSF140741">
    <property type="entry name" value="RUN domain-like"/>
    <property type="match status" value="1"/>
</dbReference>
<evidence type="ECO:0000313" key="7">
    <source>
        <dbReference type="Proteomes" id="UP001642540"/>
    </source>
</evidence>
<evidence type="ECO:0000259" key="5">
    <source>
        <dbReference type="PROSITE" id="PS50826"/>
    </source>
</evidence>
<comment type="similarity">
    <text evidence="2">Belongs to the RUTBC family.</text>
</comment>
<dbReference type="PROSITE" id="PS50826">
    <property type="entry name" value="RUN"/>
    <property type="match status" value="1"/>
</dbReference>
<feature type="domain" description="Rab-GAP TBC" evidence="4">
    <location>
        <begin position="590"/>
        <end position="938"/>
    </location>
</feature>
<feature type="region of interest" description="Disordered" evidence="3">
    <location>
        <begin position="462"/>
        <end position="501"/>
    </location>
</feature>
<dbReference type="EMBL" id="CAXLJM020000117">
    <property type="protein sequence ID" value="CAL8137374.1"/>
    <property type="molecule type" value="Genomic_DNA"/>
</dbReference>
<proteinExistence type="inferred from homology"/>
<dbReference type="SUPFAM" id="SSF47923">
    <property type="entry name" value="Ypt/Rab-GAP domain of gyp1p"/>
    <property type="match status" value="2"/>
</dbReference>
<sequence>MGSTCQDNKALKEKLIKNVKKEVKQIMEEAVTKKFVHEESASITSLCAAVEACVSHGLKRRALGLFKSSSTTALLHKIAKAFQPAANVVQLIAEVENCDPNKRSSSSGGSESASKLGVKPPLQKRNSVATMKYLWIRLALIEKHLAKIVDYIVANSSKYYEKDALVADPDYGTILSSLLVGPCALDYSKLRTAEHFWTDPPADELVQRHRISSGQFPTPASPPAHKRPGLHYKGSTGFSNSDDNMRSKDYVESLHQNSKSTLLYGKNNVVVYMKDGSEPLAGYLSLHQCGEALLLKWTPNQLMNGCTETGVHDKSVYWEHALNVAVHETVYVHCHQGPESDWIALVGQDGVQRPPIHFPRGGHLLAFLSCLENGLLPHGILDPPLWSQRGKGKVFPKLRRKGSSRFHTSTSPLAREESTTEDLVSEKGTTDFVFRIVYPNFTRTYPQGKMLEDMLEYPVWQSSPSTPKSSIPPTTPRSTPLHSVSTTSSTSSSRSLDQQCSVQEPGEPIQVVCQTMKKQIISRAFYGWLAHCRHLRTVRTHLVGLVRSDIVKSENPTDATQGLTEEKWKELQVSGTVDMKEIYRLVYFGGMAHSLRKQLWPIMLSGKLEGEDPEALRREYEDKMSEWLAVEAIVRQRDKETMAQNLAKLSSEGGNSSDPQPSPKVLHTHESNEVFVDAEETLSSEPTEGNRNQKLRSVESTTASPLKQSILSEKRAENGDVVNIKASNSSNSPREKPREVSFQADTPVFFDPSPNKHDDDDDSDVSSGGESPVATRGGVYSNEILESFGLNLHRIDKDVKRCDRNHWYFTESNLDKLRNVMCTYVWEHMEMGYVQGMCDLAAPLLVILDDEAIAYGCFRNLMERMSANFPSGGGAMDAHFANMRSLLQVLDHDLFALIRQNGDYTHFYFCYRWFLLDFKREFSYDDVFLVWETIWAARHIASADYGLFLALALLAYYRDIILANSMDFTDIIKFFNEMAERHDAKAILQIARSLVLQLQTLIENK</sequence>
<evidence type="ECO:0000313" key="6">
    <source>
        <dbReference type="EMBL" id="CAL8137374.1"/>
    </source>
</evidence>
<dbReference type="SMART" id="SM00164">
    <property type="entry name" value="TBC"/>
    <property type="match status" value="1"/>
</dbReference>
<evidence type="ECO:0000256" key="3">
    <source>
        <dbReference type="SAM" id="MobiDB-lite"/>
    </source>
</evidence>
<dbReference type="PROSITE" id="PS50086">
    <property type="entry name" value="TBC_RABGAP"/>
    <property type="match status" value="1"/>
</dbReference>
<evidence type="ECO:0000256" key="2">
    <source>
        <dbReference type="ARBA" id="ARBA00034124"/>
    </source>
</evidence>
<dbReference type="SMART" id="SM00593">
    <property type="entry name" value="RUN"/>
    <property type="match status" value="1"/>
</dbReference>
<dbReference type="Pfam" id="PF02759">
    <property type="entry name" value="RUN"/>
    <property type="match status" value="1"/>
</dbReference>
<dbReference type="PANTHER" id="PTHR22957:SF502">
    <property type="entry name" value="SMALL G PROTEIN SIGNALING MODULATOR 2-RELATED"/>
    <property type="match status" value="1"/>
</dbReference>
<feature type="region of interest" description="Disordered" evidence="3">
    <location>
        <begin position="399"/>
        <end position="422"/>
    </location>
</feature>
<protein>
    <recommendedName>
        <fullName evidence="8">Small G protein signaling modulator 1</fullName>
    </recommendedName>
</protein>
<dbReference type="CDD" id="cd17687">
    <property type="entry name" value="RUN_SGSM1_like"/>
    <property type="match status" value="1"/>
</dbReference>
<dbReference type="InterPro" id="IPR037745">
    <property type="entry name" value="SGSM1/2"/>
</dbReference>
<feature type="domain" description="RUN" evidence="5">
    <location>
        <begin position="37"/>
        <end position="194"/>
    </location>
</feature>
<dbReference type="InterPro" id="IPR004012">
    <property type="entry name" value="Run_dom"/>
</dbReference>
<feature type="compositionally biased region" description="Low complexity" evidence="3">
    <location>
        <begin position="462"/>
        <end position="495"/>
    </location>
</feature>
<evidence type="ECO:0000256" key="1">
    <source>
        <dbReference type="ARBA" id="ARBA00022468"/>
    </source>
</evidence>
<feature type="region of interest" description="Disordered" evidence="3">
    <location>
        <begin position="100"/>
        <end position="119"/>
    </location>
</feature>
<feature type="compositionally biased region" description="Polar residues" evidence="3">
    <location>
        <begin position="683"/>
        <end position="692"/>
    </location>
</feature>
<dbReference type="Pfam" id="PF12068">
    <property type="entry name" value="PH_RBD"/>
    <property type="match status" value="1"/>
</dbReference>
<feature type="region of interest" description="Disordered" evidence="3">
    <location>
        <begin position="213"/>
        <end position="242"/>
    </location>
</feature>
<dbReference type="CDD" id="cd15784">
    <property type="entry name" value="PH_RUTBC"/>
    <property type="match status" value="1"/>
</dbReference>
<dbReference type="InterPro" id="IPR035969">
    <property type="entry name" value="Rab-GAP_TBC_sf"/>
</dbReference>
<dbReference type="InterPro" id="IPR037213">
    <property type="entry name" value="Run_dom_sf"/>
</dbReference>
<dbReference type="Pfam" id="PF00566">
    <property type="entry name" value="RabGAP-TBC"/>
    <property type="match status" value="1"/>
</dbReference>
<dbReference type="InterPro" id="IPR000195">
    <property type="entry name" value="Rab-GAP-TBC_dom"/>
</dbReference>
<dbReference type="Gene3D" id="1.10.8.270">
    <property type="entry name" value="putative rabgap domain of human tbc1 domain family member 14 like domains"/>
    <property type="match status" value="1"/>
</dbReference>
<dbReference type="Gene3D" id="1.20.58.900">
    <property type="match status" value="1"/>
</dbReference>
<dbReference type="InterPro" id="IPR021935">
    <property type="entry name" value="SGSM1/2_RBD"/>
</dbReference>
<gene>
    <name evidence="6" type="ORF">ODALV1_LOCUS26888</name>
</gene>
<evidence type="ECO:0000259" key="4">
    <source>
        <dbReference type="PROSITE" id="PS50086"/>
    </source>
</evidence>
<evidence type="ECO:0008006" key="8">
    <source>
        <dbReference type="Google" id="ProtNLM"/>
    </source>
</evidence>